<dbReference type="Gene3D" id="3.20.20.380">
    <property type="entry name" value="Copper homeostasis (CutC) domain"/>
    <property type="match status" value="1"/>
</dbReference>
<reference evidence="3" key="1">
    <citation type="submission" date="2022-04" db="EMBL/GenBank/DDBJ databases">
        <title>Complete genome sequences of Ezakiella coagulans and Fenollaria massiliensis.</title>
        <authorList>
            <person name="France M.T."/>
            <person name="Clifford J."/>
            <person name="Narina S."/>
            <person name="Rutt L."/>
            <person name="Ravel J."/>
        </authorList>
    </citation>
    <scope>NUCLEOTIDE SEQUENCE</scope>
    <source>
        <strain evidence="3">C0061C2</strain>
    </source>
</reference>
<dbReference type="InterPro" id="IPR036822">
    <property type="entry name" value="CutC-like_dom_sf"/>
</dbReference>
<evidence type="ECO:0000256" key="1">
    <source>
        <dbReference type="ARBA" id="ARBA00007768"/>
    </source>
</evidence>
<dbReference type="EMBL" id="CP096649">
    <property type="protein sequence ID" value="UQK59828.1"/>
    <property type="molecule type" value="Genomic_DNA"/>
</dbReference>
<keyword evidence="4" id="KW-1185">Reference proteome</keyword>
<proteinExistence type="inferred from homology"/>
<accession>A0A9E7IVU9</accession>
<protein>
    <recommendedName>
        <fullName evidence="2">Copper homeostasis protein cutC homolog</fullName>
    </recommendedName>
</protein>
<dbReference type="Proteomes" id="UP000831151">
    <property type="component" value="Chromosome"/>
</dbReference>
<evidence type="ECO:0000313" key="4">
    <source>
        <dbReference type="Proteomes" id="UP000831151"/>
    </source>
</evidence>
<dbReference type="SUPFAM" id="SSF110395">
    <property type="entry name" value="CutC-like"/>
    <property type="match status" value="1"/>
</dbReference>
<evidence type="ECO:0000313" key="3">
    <source>
        <dbReference type="EMBL" id="UQK59828.1"/>
    </source>
</evidence>
<gene>
    <name evidence="3" type="ORF">M1R53_04055</name>
</gene>
<dbReference type="PANTHER" id="PTHR12598">
    <property type="entry name" value="COPPER HOMEOSTASIS PROTEIN CUTC"/>
    <property type="match status" value="1"/>
</dbReference>
<dbReference type="RefSeq" id="WP_249243166.1">
    <property type="nucleotide sequence ID" value="NZ_CP096649.1"/>
</dbReference>
<dbReference type="Pfam" id="PF03932">
    <property type="entry name" value="CutC"/>
    <property type="match status" value="1"/>
</dbReference>
<dbReference type="InterPro" id="IPR005627">
    <property type="entry name" value="CutC-like"/>
</dbReference>
<name>A0A9E7IVU9_9FIRM</name>
<dbReference type="GO" id="GO:0005507">
    <property type="term" value="F:copper ion binding"/>
    <property type="evidence" value="ECO:0007669"/>
    <property type="project" value="TreeGrafter"/>
</dbReference>
<evidence type="ECO:0000256" key="2">
    <source>
        <dbReference type="ARBA" id="ARBA00019014"/>
    </source>
</evidence>
<sequence>MKYTLEICSDSFESTLIAQRAGADRVELIASTVLGGITPSYGLCKKVLNELEIPFVAMIRPRQAGFSYSKYDLDVMKEDIIALKELGVQGFVFGCLNDDGSINMKANEYLLKYCEGMDNVFHRAFDIDPDLDGNCKKLIDMGFKRVLTKGGDNKITDTYKIINELYEKYHDKLEFITGGVRENNIDFIKENLLVDQLHISSNKACIDKSTLANKKLFFGTNPNEEEGTYYLADEEYLKRVIKAFR</sequence>
<dbReference type="PANTHER" id="PTHR12598:SF0">
    <property type="entry name" value="COPPER HOMEOSTASIS PROTEIN CUTC HOMOLOG"/>
    <property type="match status" value="1"/>
</dbReference>
<dbReference type="KEGG" id="fms:M1R53_04055"/>
<organism evidence="3 4">
    <name type="scientific">Fenollaria massiliensis</name>
    <dbReference type="NCBI Taxonomy" id="938288"/>
    <lineage>
        <taxon>Bacteria</taxon>
        <taxon>Bacillati</taxon>
        <taxon>Bacillota</taxon>
        <taxon>Clostridia</taxon>
        <taxon>Eubacteriales</taxon>
        <taxon>Fenollaria</taxon>
    </lineage>
</organism>
<comment type="similarity">
    <text evidence="1">Belongs to the CutC family.</text>
</comment>
<dbReference type="AlphaFoldDB" id="A0A9E7IVU9"/>